<name>A0ABP8PVR4_9MICO</name>
<evidence type="ECO:0000256" key="1">
    <source>
        <dbReference type="SAM" id="MobiDB-lite"/>
    </source>
</evidence>
<dbReference type="EMBL" id="BAABGP010000037">
    <property type="protein sequence ID" value="GAA4492429.1"/>
    <property type="molecule type" value="Genomic_DNA"/>
</dbReference>
<proteinExistence type="predicted"/>
<feature type="compositionally biased region" description="Basic and acidic residues" evidence="1">
    <location>
        <begin position="1"/>
        <end position="11"/>
    </location>
</feature>
<organism evidence="2 3">
    <name type="scientific">Microbacterium panaciterrae</name>
    <dbReference type="NCBI Taxonomy" id="985759"/>
    <lineage>
        <taxon>Bacteria</taxon>
        <taxon>Bacillati</taxon>
        <taxon>Actinomycetota</taxon>
        <taxon>Actinomycetes</taxon>
        <taxon>Micrococcales</taxon>
        <taxon>Microbacteriaceae</taxon>
        <taxon>Microbacterium</taxon>
    </lineage>
</organism>
<dbReference type="Proteomes" id="UP001500731">
    <property type="component" value="Unassembled WGS sequence"/>
</dbReference>
<gene>
    <name evidence="2" type="ORF">GCM10023171_37520</name>
</gene>
<comment type="caution">
    <text evidence="2">The sequence shown here is derived from an EMBL/GenBank/DDBJ whole genome shotgun (WGS) entry which is preliminary data.</text>
</comment>
<accession>A0ABP8PVR4</accession>
<reference evidence="3" key="1">
    <citation type="journal article" date="2019" name="Int. J. Syst. Evol. Microbiol.">
        <title>The Global Catalogue of Microorganisms (GCM) 10K type strain sequencing project: providing services to taxonomists for standard genome sequencing and annotation.</title>
        <authorList>
            <consortium name="The Broad Institute Genomics Platform"/>
            <consortium name="The Broad Institute Genome Sequencing Center for Infectious Disease"/>
            <person name="Wu L."/>
            <person name="Ma J."/>
        </authorList>
    </citation>
    <scope>NUCLEOTIDE SEQUENCE [LARGE SCALE GENOMIC DNA]</scope>
    <source>
        <strain evidence="3">JCM 17839</strain>
    </source>
</reference>
<feature type="region of interest" description="Disordered" evidence="1">
    <location>
        <begin position="1"/>
        <end position="25"/>
    </location>
</feature>
<sequence length="92" mass="9534">MSSLRTGERPADTVSISGQAGTPASVGDVRISDLYVGAGDSFAMLTGEELAKAMPLCADTSHAGSRHWLRAEPTPIDTATLAAAIREYEAPS</sequence>
<keyword evidence="3" id="KW-1185">Reference proteome</keyword>
<evidence type="ECO:0000313" key="2">
    <source>
        <dbReference type="EMBL" id="GAA4492429.1"/>
    </source>
</evidence>
<dbReference type="RefSeq" id="WP_345189049.1">
    <property type="nucleotide sequence ID" value="NZ_BAABGP010000037.1"/>
</dbReference>
<protein>
    <submittedName>
        <fullName evidence="2">Uncharacterized protein</fullName>
    </submittedName>
</protein>
<evidence type="ECO:0000313" key="3">
    <source>
        <dbReference type="Proteomes" id="UP001500731"/>
    </source>
</evidence>